<evidence type="ECO:0000256" key="1">
    <source>
        <dbReference type="ARBA" id="ARBA00001971"/>
    </source>
</evidence>
<feature type="transmembrane region" description="Helical" evidence="6">
    <location>
        <begin position="134"/>
        <end position="157"/>
    </location>
</feature>
<keyword evidence="5" id="KW-0496">Mitochondrion</keyword>
<dbReference type="Pfam" id="PF00115">
    <property type="entry name" value="COX1"/>
    <property type="match status" value="1"/>
</dbReference>
<keyword evidence="5" id="KW-0408">Iron</keyword>
<feature type="transmembrane region" description="Helical" evidence="6">
    <location>
        <begin position="33"/>
        <end position="53"/>
    </location>
</feature>
<keyword evidence="5" id="KW-0249">Electron transport</keyword>
<dbReference type="InterPro" id="IPR036927">
    <property type="entry name" value="Cyt_c_oxase-like_su1_sf"/>
</dbReference>
<dbReference type="GO" id="GO:0004129">
    <property type="term" value="F:cytochrome-c oxidase activity"/>
    <property type="evidence" value="ECO:0007669"/>
    <property type="project" value="UniProtKB-EC"/>
</dbReference>
<dbReference type="EC" id="7.1.1.9" evidence="5"/>
<dbReference type="InterPro" id="IPR000883">
    <property type="entry name" value="Cyt_C_Oxase_1"/>
</dbReference>
<dbReference type="Gene3D" id="1.20.210.10">
    <property type="entry name" value="Cytochrome c oxidase-like, subunit I domain"/>
    <property type="match status" value="2"/>
</dbReference>
<keyword evidence="5 6" id="KW-0812">Transmembrane</keyword>
<dbReference type="GO" id="GO:0005743">
    <property type="term" value="C:mitochondrial inner membrane"/>
    <property type="evidence" value="ECO:0007669"/>
    <property type="project" value="UniProtKB-SubCell"/>
</dbReference>
<comment type="function">
    <text evidence="5">Component of the cytochrome c oxidase, the last enzyme in the mitochondrial electron transport chain which drives oxidative phosphorylation. The respiratory chain contains 3 multisubunit complexes succinate dehydrogenase (complex II, CII), ubiquinol-cytochrome c oxidoreductase (cytochrome b-c1 complex, complex III, CIII) and cytochrome c oxidase (complex IV, CIV), that cooperate to transfer electrons derived from NADH and succinate to molecular oxygen, creating an electrochemical gradient over the inner membrane that drives transmembrane transport and the ATP synthase. Cytochrome c oxidase is the component of the respiratory chain that catalyzes the reduction of oxygen to water. Electrons originating from reduced cytochrome c in the intermembrane space (IMS) are transferred via the dinuclear copper A center (CU(A)) of subunit 2 and heme A of subunit 1 to the active site in subunit 1, a binuclear center (BNC) formed by heme A3 and copper B (CU(B)). The BNC reduces molecular oxygen to 2 water molecules using 4 electrons from cytochrome c in the IMS and 4 protons from the mitochondrial matrix.</text>
</comment>
<evidence type="ECO:0000256" key="5">
    <source>
        <dbReference type="RuleBase" id="RU000369"/>
    </source>
</evidence>
<feature type="transmembrane region" description="Helical" evidence="6">
    <location>
        <begin position="73"/>
        <end position="94"/>
    </location>
</feature>
<dbReference type="Proteomes" id="UP000274429">
    <property type="component" value="Unassembled WGS sequence"/>
</dbReference>
<accession>A0A3P7G1W2</accession>
<dbReference type="UniPathway" id="UPA00705"/>
<dbReference type="GO" id="GO:0046872">
    <property type="term" value="F:metal ion binding"/>
    <property type="evidence" value="ECO:0007669"/>
    <property type="project" value="UniProtKB-KW"/>
</dbReference>
<evidence type="ECO:0000313" key="9">
    <source>
        <dbReference type="Proteomes" id="UP000274429"/>
    </source>
</evidence>
<comment type="pathway">
    <text evidence="2 5">Energy metabolism; oxidative phosphorylation.</text>
</comment>
<keyword evidence="6" id="KW-1133">Transmembrane helix</keyword>
<keyword evidence="5 6" id="KW-0472">Membrane</keyword>
<keyword evidence="5" id="KW-0186">Copper</keyword>
<dbReference type="GO" id="GO:0022904">
    <property type="term" value="P:respiratory electron transport chain"/>
    <property type="evidence" value="ECO:0007669"/>
    <property type="project" value="TreeGrafter"/>
</dbReference>
<dbReference type="PANTHER" id="PTHR10422">
    <property type="entry name" value="CYTOCHROME C OXIDASE SUBUNIT 1"/>
    <property type="match status" value="1"/>
</dbReference>
<evidence type="ECO:0000256" key="2">
    <source>
        <dbReference type="ARBA" id="ARBA00004673"/>
    </source>
</evidence>
<organism evidence="8 9">
    <name type="scientific">Hydatigena taeniaeformis</name>
    <name type="common">Feline tapeworm</name>
    <name type="synonym">Taenia taeniaeformis</name>
    <dbReference type="NCBI Taxonomy" id="6205"/>
    <lineage>
        <taxon>Eukaryota</taxon>
        <taxon>Metazoa</taxon>
        <taxon>Spiralia</taxon>
        <taxon>Lophotrochozoa</taxon>
        <taxon>Platyhelminthes</taxon>
        <taxon>Cestoda</taxon>
        <taxon>Eucestoda</taxon>
        <taxon>Cyclophyllidea</taxon>
        <taxon>Taeniidae</taxon>
        <taxon>Hydatigera</taxon>
    </lineage>
</organism>
<feature type="domain" description="Cytochrome oxidase subunit I profile" evidence="7">
    <location>
        <begin position="1"/>
        <end position="219"/>
    </location>
</feature>
<dbReference type="GO" id="GO:0015990">
    <property type="term" value="P:electron transport coupled proton transport"/>
    <property type="evidence" value="ECO:0007669"/>
    <property type="project" value="TreeGrafter"/>
</dbReference>
<dbReference type="GO" id="GO:0020037">
    <property type="term" value="F:heme binding"/>
    <property type="evidence" value="ECO:0007669"/>
    <property type="project" value="InterPro"/>
</dbReference>
<keyword evidence="5" id="KW-0999">Mitochondrion inner membrane</keyword>
<comment type="subcellular location">
    <subcellularLocation>
        <location evidence="5">Mitochondrion inner membrane</location>
        <topology evidence="5">Multi-pass membrane protein</topology>
    </subcellularLocation>
</comment>
<protein>
    <recommendedName>
        <fullName evidence="4 5">Cytochrome c oxidase subunit 1</fullName>
        <ecNumber evidence="5">7.1.1.9</ecNumber>
    </recommendedName>
</protein>
<dbReference type="PANTHER" id="PTHR10422:SF18">
    <property type="entry name" value="CYTOCHROME C OXIDASE SUBUNIT 1"/>
    <property type="match status" value="1"/>
</dbReference>
<evidence type="ECO:0000313" key="8">
    <source>
        <dbReference type="EMBL" id="VDM35139.1"/>
    </source>
</evidence>
<dbReference type="EMBL" id="UYWX01021367">
    <property type="protein sequence ID" value="VDM35139.1"/>
    <property type="molecule type" value="Genomic_DNA"/>
</dbReference>
<sequence length="219" mass="24534">MRFSLLIRVNFVESYHKVIPLDCYKFLATNHGIIMIFFFMMPFLIGGFGNYLLPLLGGLADLNLPRLTALIPSLAFLVDSIYLGAGVGVDFLMFSMHLTGASRLLGSIKFICTLYSIFMTNIFFSYVYCTFILFIYFILLLVTFSAFFYPLGVYVLILREFGISRHICLSISMSSDVFGFNGHHMLTVGLDAKTAVFFSSITMIIGVPTGIKIFTIVAC</sequence>
<name>A0A3P7G1W2_HYDTA</name>
<dbReference type="InterPro" id="IPR023616">
    <property type="entry name" value="Cyt_c_oxase-like_su1_dom"/>
</dbReference>
<evidence type="ECO:0000256" key="6">
    <source>
        <dbReference type="SAM" id="Phobius"/>
    </source>
</evidence>
<evidence type="ECO:0000259" key="7">
    <source>
        <dbReference type="PROSITE" id="PS50855"/>
    </source>
</evidence>
<dbReference type="PRINTS" id="PR01165">
    <property type="entry name" value="CYCOXIDASEI"/>
</dbReference>
<dbReference type="GO" id="GO:0006119">
    <property type="term" value="P:oxidative phosphorylation"/>
    <property type="evidence" value="ECO:0007669"/>
    <property type="project" value="UniProtKB-UniPathway"/>
</dbReference>
<keyword evidence="5" id="KW-0679">Respiratory chain</keyword>
<dbReference type="OrthoDB" id="6278808at2759"/>
<dbReference type="SUPFAM" id="SSF81442">
    <property type="entry name" value="Cytochrome c oxidase subunit I-like"/>
    <property type="match status" value="1"/>
</dbReference>
<evidence type="ECO:0000256" key="3">
    <source>
        <dbReference type="ARBA" id="ARBA00009578"/>
    </source>
</evidence>
<evidence type="ECO:0000256" key="4">
    <source>
        <dbReference type="ARBA" id="ARBA00015947"/>
    </source>
</evidence>
<proteinExistence type="inferred from homology"/>
<feature type="transmembrane region" description="Helical" evidence="6">
    <location>
        <begin position="106"/>
        <end position="128"/>
    </location>
</feature>
<comment type="cofactor">
    <cofactor evidence="1">
        <name>heme</name>
        <dbReference type="ChEBI" id="CHEBI:30413"/>
    </cofactor>
</comment>
<gene>
    <name evidence="8" type="ORF">TTAC_LOCUS10159</name>
</gene>
<keyword evidence="5" id="KW-0349">Heme</keyword>
<dbReference type="AlphaFoldDB" id="A0A3P7G1W2"/>
<keyword evidence="9" id="KW-1185">Reference proteome</keyword>
<comment type="similarity">
    <text evidence="3 5">Belongs to the heme-copper respiratory oxidase family.</text>
</comment>
<keyword evidence="5" id="KW-0479">Metal-binding</keyword>
<comment type="catalytic activity">
    <reaction evidence="5">
        <text>4 Fe(II)-[cytochrome c] + O2 + 8 H(+)(in) = 4 Fe(III)-[cytochrome c] + 2 H2O + 4 H(+)(out)</text>
        <dbReference type="Rhea" id="RHEA:11436"/>
        <dbReference type="Rhea" id="RHEA-COMP:10350"/>
        <dbReference type="Rhea" id="RHEA-COMP:14399"/>
        <dbReference type="ChEBI" id="CHEBI:15377"/>
        <dbReference type="ChEBI" id="CHEBI:15378"/>
        <dbReference type="ChEBI" id="CHEBI:15379"/>
        <dbReference type="ChEBI" id="CHEBI:29033"/>
        <dbReference type="ChEBI" id="CHEBI:29034"/>
        <dbReference type="EC" id="7.1.1.9"/>
    </reaction>
</comment>
<dbReference type="PROSITE" id="PS50855">
    <property type="entry name" value="COX1"/>
    <property type="match status" value="1"/>
</dbReference>
<keyword evidence="5" id="KW-0813">Transport</keyword>
<reference evidence="8 9" key="1">
    <citation type="submission" date="2018-11" db="EMBL/GenBank/DDBJ databases">
        <authorList>
            <consortium name="Pathogen Informatics"/>
        </authorList>
    </citation>
    <scope>NUCLEOTIDE SEQUENCE [LARGE SCALE GENOMIC DNA]</scope>
</reference>